<comment type="similarity">
    <text evidence="1">Belongs to the peptidase S10 family.</text>
</comment>
<keyword evidence="2" id="KW-0378">Hydrolase</keyword>
<name>A0ABD2AYK4_VESMC</name>
<dbReference type="SUPFAM" id="SSF53474">
    <property type="entry name" value="alpha/beta-Hydrolases"/>
    <property type="match status" value="1"/>
</dbReference>
<evidence type="ECO:0000313" key="2">
    <source>
        <dbReference type="EMBL" id="KAL2725687.1"/>
    </source>
</evidence>
<protein>
    <submittedName>
        <fullName evidence="2">Venom serine carboxypeptidase</fullName>
    </submittedName>
</protein>
<proteinExistence type="inferred from homology"/>
<evidence type="ECO:0000256" key="1">
    <source>
        <dbReference type="ARBA" id="ARBA00009431"/>
    </source>
</evidence>
<reference evidence="2 3" key="1">
    <citation type="journal article" date="2024" name="Ann. Entomol. Soc. Am.">
        <title>Genomic analyses of the southern and eastern yellowjacket wasps (Hymenoptera: Vespidae) reveal evolutionary signatures of social life.</title>
        <authorList>
            <person name="Catto M.A."/>
            <person name="Caine P.B."/>
            <person name="Orr S.E."/>
            <person name="Hunt B.G."/>
            <person name="Goodisman M.A.D."/>
        </authorList>
    </citation>
    <scope>NUCLEOTIDE SEQUENCE [LARGE SCALE GENOMIC DNA]</scope>
    <source>
        <strain evidence="2">232</strain>
        <tissue evidence="2">Head and thorax</tissue>
    </source>
</reference>
<sequence>MLISGISKLVDEDTVEITRTSRNYAKSTSILTSIRKRVTIRFVQRCIFIDSPSLVVLCWFTPTINTGMIGEIGLGTTFPHSSSLLTRLVRSICSSKQLSGRVLSRQRMILTTLASCNIFRNIIYIDNPVGTGYSCTKDDKSYASNETQVVNYVIYTVNNG</sequence>
<dbReference type="Proteomes" id="UP001607303">
    <property type="component" value="Unassembled WGS sequence"/>
</dbReference>
<evidence type="ECO:0000313" key="3">
    <source>
        <dbReference type="Proteomes" id="UP001607303"/>
    </source>
</evidence>
<keyword evidence="2" id="KW-0645">Protease</keyword>
<dbReference type="Gene3D" id="3.40.50.1820">
    <property type="entry name" value="alpha/beta hydrolase"/>
    <property type="match status" value="1"/>
</dbReference>
<accession>A0ABD2AYK4</accession>
<dbReference type="InterPro" id="IPR029058">
    <property type="entry name" value="AB_hydrolase_fold"/>
</dbReference>
<comment type="caution">
    <text evidence="2">The sequence shown here is derived from an EMBL/GenBank/DDBJ whole genome shotgun (WGS) entry which is preliminary data.</text>
</comment>
<gene>
    <name evidence="2" type="ORF">V1477_018125</name>
</gene>
<organism evidence="2 3">
    <name type="scientific">Vespula maculifrons</name>
    <name type="common">Eastern yellow jacket</name>
    <name type="synonym">Wasp</name>
    <dbReference type="NCBI Taxonomy" id="7453"/>
    <lineage>
        <taxon>Eukaryota</taxon>
        <taxon>Metazoa</taxon>
        <taxon>Ecdysozoa</taxon>
        <taxon>Arthropoda</taxon>
        <taxon>Hexapoda</taxon>
        <taxon>Insecta</taxon>
        <taxon>Pterygota</taxon>
        <taxon>Neoptera</taxon>
        <taxon>Endopterygota</taxon>
        <taxon>Hymenoptera</taxon>
        <taxon>Apocrita</taxon>
        <taxon>Aculeata</taxon>
        <taxon>Vespoidea</taxon>
        <taxon>Vespidae</taxon>
        <taxon>Vespinae</taxon>
        <taxon>Vespula</taxon>
    </lineage>
</organism>
<dbReference type="GO" id="GO:0004180">
    <property type="term" value="F:carboxypeptidase activity"/>
    <property type="evidence" value="ECO:0007669"/>
    <property type="project" value="UniProtKB-KW"/>
</dbReference>
<dbReference type="EMBL" id="JAYRBN010000110">
    <property type="protein sequence ID" value="KAL2725687.1"/>
    <property type="molecule type" value="Genomic_DNA"/>
</dbReference>
<dbReference type="AlphaFoldDB" id="A0ABD2AYK4"/>
<dbReference type="InterPro" id="IPR001563">
    <property type="entry name" value="Peptidase_S10"/>
</dbReference>
<keyword evidence="2" id="KW-0121">Carboxypeptidase</keyword>
<keyword evidence="3" id="KW-1185">Reference proteome</keyword>
<dbReference type="Pfam" id="PF00450">
    <property type="entry name" value="Peptidase_S10"/>
    <property type="match status" value="1"/>
</dbReference>